<sequence length="317" mass="34759">MKPATAARDRNSAVITAASSAFRISRVRRANEFSARPQKLSPILPPANNPSPVRSAFHAPSYAATQAVNVTASFKILEARSRSSSVWSLGVTSRLDFLQKRTTAADGLSAASGTAIREVSPWRSFVFAGNGTIEDEFRGGVLSTRSASIMESGPSWLRLEPRPEAEPFHSARNYGTTVYGKDKCGTKEKAWACSDWQGHSDRRAMASHRACGDRCLDRFVERQKAYSGTCHQTISSARAESEEMTKRPGEFQPAKPTTKAERDARKAFRQVEAEKAMTEHEVAQKAFSANRERLKAERLAREAAGTKGPASKPKPKK</sequence>
<reference evidence="3" key="1">
    <citation type="submission" date="2016-11" db="EMBL/GenBank/DDBJ databases">
        <authorList>
            <person name="Varghese N."/>
            <person name="Submissions S."/>
        </authorList>
    </citation>
    <scope>NUCLEOTIDE SEQUENCE [LARGE SCALE GENOMIC DNA]</scope>
    <source>
        <strain evidence="3">GAS401</strain>
    </source>
</reference>
<dbReference type="EMBL" id="LT670849">
    <property type="protein sequence ID" value="SHN86033.1"/>
    <property type="molecule type" value="Genomic_DNA"/>
</dbReference>
<gene>
    <name evidence="2" type="ORF">SAMN05444170_6529</name>
</gene>
<keyword evidence="3" id="KW-1185">Reference proteome</keyword>
<feature type="compositionally biased region" description="Basic and acidic residues" evidence="1">
    <location>
        <begin position="258"/>
        <end position="283"/>
    </location>
</feature>
<evidence type="ECO:0000313" key="3">
    <source>
        <dbReference type="Proteomes" id="UP000184096"/>
    </source>
</evidence>
<evidence type="ECO:0000256" key="1">
    <source>
        <dbReference type="SAM" id="MobiDB-lite"/>
    </source>
</evidence>
<name>A0A1M7USN2_9BRAD</name>
<protein>
    <submittedName>
        <fullName evidence="2">Uncharacterized protein</fullName>
    </submittedName>
</protein>
<dbReference type="Proteomes" id="UP000184096">
    <property type="component" value="Chromosome I"/>
</dbReference>
<accession>A0A1M7USN2</accession>
<feature type="region of interest" description="Disordered" evidence="1">
    <location>
        <begin position="233"/>
        <end position="317"/>
    </location>
</feature>
<proteinExistence type="predicted"/>
<evidence type="ECO:0000313" key="2">
    <source>
        <dbReference type="EMBL" id="SHN86033.1"/>
    </source>
</evidence>
<organism evidence="2 3">
    <name type="scientific">Bradyrhizobium erythrophlei</name>
    <dbReference type="NCBI Taxonomy" id="1437360"/>
    <lineage>
        <taxon>Bacteria</taxon>
        <taxon>Pseudomonadati</taxon>
        <taxon>Pseudomonadota</taxon>
        <taxon>Alphaproteobacteria</taxon>
        <taxon>Hyphomicrobiales</taxon>
        <taxon>Nitrobacteraceae</taxon>
        <taxon>Bradyrhizobium</taxon>
    </lineage>
</organism>
<feature type="compositionally biased region" description="Basic and acidic residues" evidence="1">
    <location>
        <begin position="239"/>
        <end position="249"/>
    </location>
</feature>
<dbReference type="AlphaFoldDB" id="A0A1M7USN2"/>
<feature type="compositionally biased region" description="Basic and acidic residues" evidence="1">
    <location>
        <begin position="290"/>
        <end position="301"/>
    </location>
</feature>